<dbReference type="EMBL" id="JAHUZN010000004">
    <property type="protein sequence ID" value="KAG8497033.1"/>
    <property type="molecule type" value="Genomic_DNA"/>
</dbReference>
<dbReference type="InterPro" id="IPR026960">
    <property type="entry name" value="RVT-Znf"/>
</dbReference>
<feature type="domain" description="RNase H type-1" evidence="1">
    <location>
        <begin position="401"/>
        <end position="489"/>
    </location>
</feature>
<dbReference type="InterPro" id="IPR002156">
    <property type="entry name" value="RNaseH_domain"/>
</dbReference>
<evidence type="ECO:0000313" key="4">
    <source>
        <dbReference type="Proteomes" id="UP000701853"/>
    </source>
</evidence>
<name>A0A8J6DAF3_9ROSI</name>
<proteinExistence type="predicted"/>
<dbReference type="GO" id="GO:0003676">
    <property type="term" value="F:nucleic acid binding"/>
    <property type="evidence" value="ECO:0007669"/>
    <property type="project" value="InterPro"/>
</dbReference>
<evidence type="ECO:0008006" key="5">
    <source>
        <dbReference type="Google" id="ProtNLM"/>
    </source>
</evidence>
<evidence type="ECO:0000259" key="1">
    <source>
        <dbReference type="Pfam" id="PF13456"/>
    </source>
</evidence>
<dbReference type="InterPro" id="IPR052929">
    <property type="entry name" value="RNase_H-like_EbsB-rel"/>
</dbReference>
<evidence type="ECO:0000313" key="3">
    <source>
        <dbReference type="EMBL" id="KAG8497033.1"/>
    </source>
</evidence>
<reference evidence="3 4" key="1">
    <citation type="journal article" date="2021" name="bioRxiv">
        <title>The Gossypium anomalum genome as a resource for cotton improvement and evolutionary analysis of hybrid incompatibility.</title>
        <authorList>
            <person name="Grover C.E."/>
            <person name="Yuan D."/>
            <person name="Arick M.A."/>
            <person name="Miller E.R."/>
            <person name="Hu G."/>
            <person name="Peterson D.G."/>
            <person name="Wendel J.F."/>
            <person name="Udall J.A."/>
        </authorList>
    </citation>
    <scope>NUCLEOTIDE SEQUENCE [LARGE SCALE GENOMIC DNA]</scope>
    <source>
        <strain evidence="3">JFW-Udall</strain>
        <tissue evidence="3">Leaf</tissue>
    </source>
</reference>
<gene>
    <name evidence="3" type="ORF">CXB51_008257</name>
</gene>
<dbReference type="OrthoDB" id="977403at2759"/>
<dbReference type="AlphaFoldDB" id="A0A8J6DAF3"/>
<keyword evidence="4" id="KW-1185">Reference proteome</keyword>
<accession>A0A8J6DAF3</accession>
<sequence length="519" mass="60218">MAFNKILESFERISGQRINLDKSMVYFSPNTPGPQREILSRLLKMKVVTNLDAYLGLPIPIGKKKHNAFKSILDHTVNRINDSQRDYYPVEGKEQNRSWHMLSWDCMCFPKGMRGLGFRDLRRFNVAFLGWQVWHLMSCKDTLCFRVLSAKYFSDGDVLHPKHIDKPSFTWQSIAKAARLSGASIGLNRWEIQENNVCDLLNNEKDGWNESRIFEIYGEHLGDRICKIPLIHNSPDNYRIWFHNPLGYYSTKSTYSWLTLKHVGFGPHRIFWRLTWKLQTLPKIRIFCWSLGHDILPTYEKISGIRREVNGTYPRCEIDKETLIHAMKYCPRARAVLFYGSLNNKVLEGTYNRCVDCTEDVARTLGKKDFRIFNLLEKLMIPKPVIERGWRKPDQGVVKVNFDANTAGRKMSFGFVARDHDSFVLGGRGGVLEKNVQAEWAELHALEESISFAQAKNWTKLVFESNCMSLVNRLNKTKCCCNKPADYLCNWASMNNCTKDFNMDYPIEIHDIILSDAIN</sequence>
<dbReference type="Pfam" id="PF13456">
    <property type="entry name" value="RVT_3"/>
    <property type="match status" value="1"/>
</dbReference>
<dbReference type="Pfam" id="PF13966">
    <property type="entry name" value="zf-RVT"/>
    <property type="match status" value="1"/>
</dbReference>
<evidence type="ECO:0000259" key="2">
    <source>
        <dbReference type="Pfam" id="PF13966"/>
    </source>
</evidence>
<dbReference type="Proteomes" id="UP000701853">
    <property type="component" value="Chromosome 4"/>
</dbReference>
<feature type="domain" description="Reverse transcriptase zinc-binding" evidence="2">
    <location>
        <begin position="249"/>
        <end position="335"/>
    </location>
</feature>
<dbReference type="PANTHER" id="PTHR47074:SF48">
    <property type="entry name" value="POLYNUCLEOTIDYL TRANSFERASE, RIBONUCLEASE H-LIKE SUPERFAMILY PROTEIN"/>
    <property type="match status" value="1"/>
</dbReference>
<comment type="caution">
    <text evidence="3">The sequence shown here is derived from an EMBL/GenBank/DDBJ whole genome shotgun (WGS) entry which is preliminary data.</text>
</comment>
<dbReference type="PANTHER" id="PTHR47074">
    <property type="entry name" value="BNAC02G40300D PROTEIN"/>
    <property type="match status" value="1"/>
</dbReference>
<organism evidence="3 4">
    <name type="scientific">Gossypium anomalum</name>
    <dbReference type="NCBI Taxonomy" id="47600"/>
    <lineage>
        <taxon>Eukaryota</taxon>
        <taxon>Viridiplantae</taxon>
        <taxon>Streptophyta</taxon>
        <taxon>Embryophyta</taxon>
        <taxon>Tracheophyta</taxon>
        <taxon>Spermatophyta</taxon>
        <taxon>Magnoliopsida</taxon>
        <taxon>eudicotyledons</taxon>
        <taxon>Gunneridae</taxon>
        <taxon>Pentapetalae</taxon>
        <taxon>rosids</taxon>
        <taxon>malvids</taxon>
        <taxon>Malvales</taxon>
        <taxon>Malvaceae</taxon>
        <taxon>Malvoideae</taxon>
        <taxon>Gossypium</taxon>
    </lineage>
</organism>
<protein>
    <recommendedName>
        <fullName evidence="5">RNase H type-1 domain-containing protein</fullName>
    </recommendedName>
</protein>
<dbReference type="GO" id="GO:0004523">
    <property type="term" value="F:RNA-DNA hybrid ribonuclease activity"/>
    <property type="evidence" value="ECO:0007669"/>
    <property type="project" value="InterPro"/>
</dbReference>